<dbReference type="Proteomes" id="UP000254866">
    <property type="component" value="Unassembled WGS sequence"/>
</dbReference>
<sequence length="606" mass="68646">MASLRNFERANARRWDEESNADDPVADPAVDPTTDRSESQQTAVQHTVVTPSSFPNKQVPLGQQFPRPGNQHPSFQRNQHPFGPGSRSAPPARHNVEKQQRFPKSSALETTRKTLTKQINAEQKATEGRYLVDPAEDAYIVATGCYLWPDKSQTPMQLLGLRMEDLDHIRKEFNLYIQWDADSRSVIISSERQPNAKYNVSEAIKGIRQAYQNVKARSLSVTPLFIVVSPARETMRQIVRPTRYREGLTIIELAGDKLSGWDLLNWESTREAREEENYTKVHNHLAKHLLALAPLKGWMRMRVHFGHLNLTQYPKAFGQSQCSFEKFLEILENPRVQAAAKFDKKLPDPIAALTLKAQILSMPSQFCPTEGPTFLLEGVGFQDIVCLFFNTSQGIPIRVEADIDRNMDGDYQIGATKAFRNNRRNKHIEIITIDIERKVDSALEVITDNSIQDLDAPWQTLVGSAISPDSPERTDSLGLPYPGVSLQGGWDIAVDTVVVRSTIRFRMRDSGYIVEIAIYREWCGRDTATEPDVQASVSMFHPDWDVEMESLENTTRMRNWDAQLRQLFNNGTESTHGVQGFVGQVETIRGYLSDASREFFESLVSP</sequence>
<feature type="domain" description="DUF7905" evidence="2">
    <location>
        <begin position="266"/>
        <end position="547"/>
    </location>
</feature>
<dbReference type="AlphaFoldDB" id="A0A370U2M0"/>
<gene>
    <name evidence="3" type="ORF">BP5553_02007</name>
</gene>
<name>A0A370U2M0_9HELO</name>
<dbReference type="Pfam" id="PF25482">
    <property type="entry name" value="DUF7905"/>
    <property type="match status" value="1"/>
</dbReference>
<proteinExistence type="predicted"/>
<dbReference type="OrthoDB" id="4739136at2759"/>
<keyword evidence="4" id="KW-1185">Reference proteome</keyword>
<comment type="caution">
    <text evidence="3">The sequence shown here is derived from an EMBL/GenBank/DDBJ whole genome shotgun (WGS) entry which is preliminary data.</text>
</comment>
<organism evidence="3 4">
    <name type="scientific">Venustampulla echinocandica</name>
    <dbReference type="NCBI Taxonomy" id="2656787"/>
    <lineage>
        <taxon>Eukaryota</taxon>
        <taxon>Fungi</taxon>
        <taxon>Dikarya</taxon>
        <taxon>Ascomycota</taxon>
        <taxon>Pezizomycotina</taxon>
        <taxon>Leotiomycetes</taxon>
        <taxon>Helotiales</taxon>
        <taxon>Pleuroascaceae</taxon>
        <taxon>Venustampulla</taxon>
    </lineage>
</organism>
<evidence type="ECO:0000313" key="3">
    <source>
        <dbReference type="EMBL" id="RDL42028.1"/>
    </source>
</evidence>
<accession>A0A370U2M0</accession>
<evidence type="ECO:0000256" key="1">
    <source>
        <dbReference type="SAM" id="MobiDB-lite"/>
    </source>
</evidence>
<reference evidence="3 4" key="1">
    <citation type="journal article" date="2018" name="IMA Fungus">
        <title>IMA Genome-F 9: Draft genome sequence of Annulohypoxylon stygium, Aspergillus mulundensis, Berkeleyomyces basicola (syn. Thielaviopsis basicola), Ceratocystis smalleyi, two Cercospora beticola strains, Coleophoma cylindrospora, Fusarium fracticaudum, Phialophora cf. hyalina, and Morchella septimelata.</title>
        <authorList>
            <person name="Wingfield B.D."/>
            <person name="Bills G.F."/>
            <person name="Dong Y."/>
            <person name="Huang W."/>
            <person name="Nel W.J."/>
            <person name="Swalarsk-Parry B.S."/>
            <person name="Vaghefi N."/>
            <person name="Wilken P.M."/>
            <person name="An Z."/>
            <person name="de Beer Z.W."/>
            <person name="De Vos L."/>
            <person name="Chen L."/>
            <person name="Duong T.A."/>
            <person name="Gao Y."/>
            <person name="Hammerbacher A."/>
            <person name="Kikkert J.R."/>
            <person name="Li Y."/>
            <person name="Li H."/>
            <person name="Li K."/>
            <person name="Li Q."/>
            <person name="Liu X."/>
            <person name="Ma X."/>
            <person name="Naidoo K."/>
            <person name="Pethybridge S.J."/>
            <person name="Sun J."/>
            <person name="Steenkamp E.T."/>
            <person name="van der Nest M.A."/>
            <person name="van Wyk S."/>
            <person name="Wingfield M.J."/>
            <person name="Xiong C."/>
            <person name="Yue Q."/>
            <person name="Zhang X."/>
        </authorList>
    </citation>
    <scope>NUCLEOTIDE SEQUENCE [LARGE SCALE GENOMIC DNA]</scope>
    <source>
        <strain evidence="3 4">BP 5553</strain>
    </source>
</reference>
<evidence type="ECO:0000313" key="4">
    <source>
        <dbReference type="Proteomes" id="UP000254866"/>
    </source>
</evidence>
<dbReference type="EMBL" id="NPIC01000001">
    <property type="protein sequence ID" value="RDL42028.1"/>
    <property type="molecule type" value="Genomic_DNA"/>
</dbReference>
<dbReference type="STRING" id="2656787.A0A370U2M0"/>
<dbReference type="RefSeq" id="XP_031874684.1">
    <property type="nucleotide sequence ID" value="XM_032010630.1"/>
</dbReference>
<protein>
    <recommendedName>
        <fullName evidence="2">DUF7905 domain-containing protein</fullName>
    </recommendedName>
</protein>
<feature type="compositionally biased region" description="Polar residues" evidence="1">
    <location>
        <begin position="39"/>
        <end position="56"/>
    </location>
</feature>
<feature type="compositionally biased region" description="Basic and acidic residues" evidence="1">
    <location>
        <begin position="1"/>
        <end position="17"/>
    </location>
</feature>
<evidence type="ECO:0000259" key="2">
    <source>
        <dbReference type="Pfam" id="PF25482"/>
    </source>
</evidence>
<dbReference type="InterPro" id="IPR057227">
    <property type="entry name" value="DUF7905"/>
</dbReference>
<feature type="region of interest" description="Disordered" evidence="1">
    <location>
        <begin position="1"/>
        <end position="106"/>
    </location>
</feature>
<dbReference type="GeneID" id="43594856"/>